<dbReference type="KEGG" id="tni:TVNIR_1858"/>
<keyword evidence="7" id="KW-1185">Reference proteome</keyword>
<gene>
    <name evidence="6" type="primary">hsdS [C]</name>
    <name evidence="6" type="ordered locus">TVNIR_1858</name>
</gene>
<proteinExistence type="inferred from homology"/>
<dbReference type="Pfam" id="PF01420">
    <property type="entry name" value="Methylase_S"/>
    <property type="match status" value="1"/>
</dbReference>
<accession>L0DV86</accession>
<dbReference type="GO" id="GO:0009307">
    <property type="term" value="P:DNA restriction-modification system"/>
    <property type="evidence" value="ECO:0007669"/>
    <property type="project" value="UniProtKB-KW"/>
</dbReference>
<dbReference type="AlphaFoldDB" id="L0DV86"/>
<dbReference type="GO" id="GO:0009035">
    <property type="term" value="F:type I site-specific deoxyribonuclease activity"/>
    <property type="evidence" value="ECO:0007669"/>
    <property type="project" value="UniProtKB-EC"/>
</dbReference>
<keyword evidence="4" id="KW-0175">Coiled coil</keyword>
<dbReference type="PANTHER" id="PTHR30408">
    <property type="entry name" value="TYPE-1 RESTRICTION ENZYME ECOKI SPECIFICITY PROTEIN"/>
    <property type="match status" value="1"/>
</dbReference>
<dbReference type="InterPro" id="IPR052021">
    <property type="entry name" value="Type-I_RS_S_subunit"/>
</dbReference>
<protein>
    <submittedName>
        <fullName evidence="6">Type I restriction-modification system, specificity subunit S</fullName>
        <ecNumber evidence="6">3.1.21.3</ecNumber>
    </submittedName>
</protein>
<keyword evidence="3" id="KW-0238">DNA-binding</keyword>
<dbReference type="eggNOG" id="COG0732">
    <property type="taxonomic scope" value="Bacteria"/>
</dbReference>
<dbReference type="Gene3D" id="3.90.220.20">
    <property type="entry name" value="DNA methylase specificity domains"/>
    <property type="match status" value="2"/>
</dbReference>
<dbReference type="PANTHER" id="PTHR30408:SF12">
    <property type="entry name" value="TYPE I RESTRICTION ENZYME MJAVIII SPECIFICITY SUBUNIT"/>
    <property type="match status" value="1"/>
</dbReference>
<dbReference type="REBASE" id="133938">
    <property type="entry name" value="S.Tni14787ORF1859P"/>
</dbReference>
<evidence type="ECO:0000256" key="1">
    <source>
        <dbReference type="ARBA" id="ARBA00010923"/>
    </source>
</evidence>
<dbReference type="EMBL" id="CP003989">
    <property type="protein sequence ID" value="AGA33519.1"/>
    <property type="molecule type" value="Genomic_DNA"/>
</dbReference>
<dbReference type="PATRIC" id="fig|1255043.3.peg.1881"/>
<comment type="similarity">
    <text evidence="1">Belongs to the type-I restriction system S methylase family.</text>
</comment>
<dbReference type="InterPro" id="IPR044946">
    <property type="entry name" value="Restrct_endonuc_typeI_TRD_sf"/>
</dbReference>
<organism evidence="6 7">
    <name type="scientific">Thioalkalivibrio nitratireducens (strain DSM 14787 / UNIQEM 213 / ALEN2)</name>
    <dbReference type="NCBI Taxonomy" id="1255043"/>
    <lineage>
        <taxon>Bacteria</taxon>
        <taxon>Pseudomonadati</taxon>
        <taxon>Pseudomonadota</taxon>
        <taxon>Gammaproteobacteria</taxon>
        <taxon>Chromatiales</taxon>
        <taxon>Ectothiorhodospiraceae</taxon>
        <taxon>Thioalkalivibrio</taxon>
    </lineage>
</organism>
<evidence type="ECO:0000259" key="5">
    <source>
        <dbReference type="Pfam" id="PF01420"/>
    </source>
</evidence>
<dbReference type="CDD" id="cd16961">
    <property type="entry name" value="RMtype1_S_TRD-CR_like"/>
    <property type="match status" value="1"/>
</dbReference>
<keyword evidence="2" id="KW-0680">Restriction system</keyword>
<feature type="coiled-coil region" evidence="4">
    <location>
        <begin position="393"/>
        <end position="420"/>
    </location>
</feature>
<dbReference type="GO" id="GO:0003677">
    <property type="term" value="F:DNA binding"/>
    <property type="evidence" value="ECO:0007669"/>
    <property type="project" value="UniProtKB-KW"/>
</dbReference>
<dbReference type="EC" id="3.1.21.3" evidence="6"/>
<evidence type="ECO:0000256" key="3">
    <source>
        <dbReference type="ARBA" id="ARBA00023125"/>
    </source>
</evidence>
<dbReference type="SUPFAM" id="SSF116734">
    <property type="entry name" value="DNA methylase specificity domain"/>
    <property type="match status" value="2"/>
</dbReference>
<evidence type="ECO:0000256" key="2">
    <source>
        <dbReference type="ARBA" id="ARBA00022747"/>
    </source>
</evidence>
<feature type="domain" description="Type I restriction modification DNA specificity" evidence="5">
    <location>
        <begin position="236"/>
        <end position="405"/>
    </location>
</feature>
<evidence type="ECO:0000313" key="7">
    <source>
        <dbReference type="Proteomes" id="UP000010809"/>
    </source>
</evidence>
<name>L0DV86_THIND</name>
<dbReference type="STRING" id="1255043.TVNIR_1858"/>
<dbReference type="CDD" id="cd17253">
    <property type="entry name" value="RMtype1_S_Eco933I-TRD2-CR2_like"/>
    <property type="match status" value="1"/>
</dbReference>
<reference evidence="6" key="1">
    <citation type="submission" date="2015-12" db="EMBL/GenBank/DDBJ databases">
        <authorList>
            <person name="Tikhonova T.V."/>
            <person name="Pavlov A.R."/>
            <person name="Beletsky A.V."/>
            <person name="Mardanov A.V."/>
            <person name="Sorokin D.Y."/>
            <person name="Ravin N.V."/>
            <person name="Popov V.O."/>
        </authorList>
    </citation>
    <scope>NUCLEOTIDE SEQUENCE</scope>
    <source>
        <strain evidence="6">DSM 14787</strain>
    </source>
</reference>
<keyword evidence="6" id="KW-0378">Hydrolase</keyword>
<dbReference type="HOGENOM" id="CLU_021095_0_1_6"/>
<dbReference type="Proteomes" id="UP000010809">
    <property type="component" value="Chromosome"/>
</dbReference>
<dbReference type="InterPro" id="IPR000055">
    <property type="entry name" value="Restrct_endonuc_typeI_TRD"/>
</dbReference>
<evidence type="ECO:0000256" key="4">
    <source>
        <dbReference type="SAM" id="Coils"/>
    </source>
</evidence>
<evidence type="ECO:0000313" key="6">
    <source>
        <dbReference type="EMBL" id="AGA33519.1"/>
    </source>
</evidence>
<sequence length="439" mass="48951">MEVRDASPGYAPQVEMRVVPDGYKQTEVGVIPEDWDVAAVDQKGEVLAGKALAINAPGVQRPYLRTKNVFDGRIDTTDVLTMPMTDEQFRQFQVQRDDVLLNEGQSLELVGRCAIYNNEYPEPCAMQNALLRFRARAGVCANFASHLFRYCQQTGVFARIALQTTSVAHLGASRFERLRLAWPTEAEQRAIATALSDVDALLEALDRLIAKKRDIKQATMQQLLTAQTRLPGFEGEWAVKRMSEVADIDPENLSSSTHPAYAFNYIALEDVNIGKLESYSEVTFSSAPSRARRKLRAGDIIMATVRPSLKAHLYFSIAEGEWVCSTGFCVIRCRQEVSQPGYVFQHLFAHPISKQIEALIAGSNYPAISNKDVRDLELRTPPFEEQVGISDVLSEMDAELEALQQRRIKAAALKQAMLQELLTGRTRLVDPIPKECANG</sequence>
<dbReference type="Gene3D" id="1.10.287.1120">
    <property type="entry name" value="Bipartite methylase S protein"/>
    <property type="match status" value="1"/>
</dbReference>